<keyword evidence="3" id="KW-1185">Reference proteome</keyword>
<accession>A0A4P6K369</accession>
<dbReference type="Pfam" id="PF01636">
    <property type="entry name" value="APH"/>
    <property type="match status" value="1"/>
</dbReference>
<organism evidence="2 3">
    <name type="scientific">Ktedonosporobacter rubrisoli</name>
    <dbReference type="NCBI Taxonomy" id="2509675"/>
    <lineage>
        <taxon>Bacteria</taxon>
        <taxon>Bacillati</taxon>
        <taxon>Chloroflexota</taxon>
        <taxon>Ktedonobacteria</taxon>
        <taxon>Ktedonobacterales</taxon>
        <taxon>Ktedonosporobacteraceae</taxon>
        <taxon>Ktedonosporobacter</taxon>
    </lineage>
</organism>
<dbReference type="OrthoDB" id="334783at2"/>
<dbReference type="KEGG" id="kbs:EPA93_41910"/>
<sequence length="504" mass="56062">MDNLSTETNLSITDLPATLMQLFARAQRPLLSDEQGPVGLFIRYLRRKQDRGLAIIYSVDSLQTARKHRTNDPNRSVSLTLDEAALDGVHIRFSTSQARQTRLDLLPSGVLHLPDLGLSAQAFPADSNLPALAASCDTARNGPLFAALQSAARVQLEDPAWRLISASASPVRYKPASRCVLRYHLQLERTTATSEPTRRTLTLFGKVYANPAQAHSTQTWQQQLYAEQAGRESVPWLPRPLGLLADLGLTLNEAIEPPSTNGPDDIWKTLRTGLRALQPHILQDRGGVIKQIIIPEAELRLTAKALAQLHTSTLQLNPTLLRTVAKEAKRAQERARLIMAKNPEQAERIEQLVQQLSSCLEQLQPEAYRPAHGGFKPSQLLFHSQHVFIVDFDGFCLADPALDVGYFLAYLRPSGLWYKRPGMRQWFEGAAAVFRSAYQQAMSVHGVDPTTIGAIVDRSQLYEAALLFKIATRRVNRLNSPRPQELSTMLAEIATCLAQQSRRV</sequence>
<evidence type="ECO:0000313" key="3">
    <source>
        <dbReference type="Proteomes" id="UP000290365"/>
    </source>
</evidence>
<reference evidence="2 3" key="1">
    <citation type="submission" date="2019-01" db="EMBL/GenBank/DDBJ databases">
        <title>Ktedonosporobacter rubrisoli SCAWS-G2.</title>
        <authorList>
            <person name="Huang Y."/>
            <person name="Yan B."/>
        </authorList>
    </citation>
    <scope>NUCLEOTIDE SEQUENCE [LARGE SCALE GENOMIC DNA]</scope>
    <source>
        <strain evidence="2 3">SCAWS-G2</strain>
    </source>
</reference>
<gene>
    <name evidence="2" type="ORF">EPA93_41910</name>
</gene>
<protein>
    <recommendedName>
        <fullName evidence="1">Aminoglycoside phosphotransferase domain-containing protein</fullName>
    </recommendedName>
</protein>
<dbReference type="InterPro" id="IPR011009">
    <property type="entry name" value="Kinase-like_dom_sf"/>
</dbReference>
<dbReference type="InterPro" id="IPR002575">
    <property type="entry name" value="Aminoglycoside_PTrfase"/>
</dbReference>
<dbReference type="EMBL" id="CP035758">
    <property type="protein sequence ID" value="QBD82190.1"/>
    <property type="molecule type" value="Genomic_DNA"/>
</dbReference>
<name>A0A4P6K369_KTERU</name>
<dbReference type="Gene3D" id="3.90.1200.10">
    <property type="match status" value="1"/>
</dbReference>
<proteinExistence type="predicted"/>
<dbReference type="RefSeq" id="WP_129893259.1">
    <property type="nucleotide sequence ID" value="NZ_CP035758.1"/>
</dbReference>
<feature type="domain" description="Aminoglycoside phosphotransferase" evidence="1">
    <location>
        <begin position="297"/>
        <end position="412"/>
    </location>
</feature>
<evidence type="ECO:0000313" key="2">
    <source>
        <dbReference type="EMBL" id="QBD82190.1"/>
    </source>
</evidence>
<dbReference type="AlphaFoldDB" id="A0A4P6K369"/>
<evidence type="ECO:0000259" key="1">
    <source>
        <dbReference type="Pfam" id="PF01636"/>
    </source>
</evidence>
<dbReference type="SUPFAM" id="SSF56112">
    <property type="entry name" value="Protein kinase-like (PK-like)"/>
    <property type="match status" value="1"/>
</dbReference>
<dbReference type="Proteomes" id="UP000290365">
    <property type="component" value="Chromosome"/>
</dbReference>